<reference evidence="2 3" key="1">
    <citation type="submission" date="2020-01" db="EMBL/GenBank/DDBJ databases">
        <authorList>
            <person name="Kim M.K."/>
        </authorList>
    </citation>
    <scope>NUCLEOTIDE SEQUENCE [LARGE SCALE GENOMIC DNA]</scope>
    <source>
        <strain evidence="2 3">172606-1</strain>
    </source>
</reference>
<keyword evidence="3" id="KW-1185">Reference proteome</keyword>
<sequence length="125" mass="14551">MYYLYFLLNRINYKQFFYFIIPLSSVLLGAIYSLTEGNTFASKEFFVVTLQHLITPYFVGAVGILLFSIQNGINKKQKQTNSFNATNTSLVDILDTEVFNFENYAKGTFFSWIVYVIPLIYYILI</sequence>
<keyword evidence="1" id="KW-0812">Transmembrane</keyword>
<proteinExistence type="predicted"/>
<organism evidence="2 3">
    <name type="scientific">Rhodocytophaga rosea</name>
    <dbReference type="NCBI Taxonomy" id="2704465"/>
    <lineage>
        <taxon>Bacteria</taxon>
        <taxon>Pseudomonadati</taxon>
        <taxon>Bacteroidota</taxon>
        <taxon>Cytophagia</taxon>
        <taxon>Cytophagales</taxon>
        <taxon>Rhodocytophagaceae</taxon>
        <taxon>Rhodocytophaga</taxon>
    </lineage>
</organism>
<dbReference type="RefSeq" id="WP_162441743.1">
    <property type="nucleotide sequence ID" value="NZ_CP048222.1"/>
</dbReference>
<dbReference type="KEGG" id="rhoz:GXP67_02760"/>
<dbReference type="Proteomes" id="UP000480178">
    <property type="component" value="Chromosome"/>
</dbReference>
<feature type="transmembrane region" description="Helical" evidence="1">
    <location>
        <begin position="46"/>
        <end position="69"/>
    </location>
</feature>
<dbReference type="EMBL" id="CP048222">
    <property type="protein sequence ID" value="QHT65661.1"/>
    <property type="molecule type" value="Genomic_DNA"/>
</dbReference>
<accession>A0A6C0GCG5</accession>
<dbReference type="AlphaFoldDB" id="A0A6C0GCG5"/>
<name>A0A6C0GCG5_9BACT</name>
<protein>
    <submittedName>
        <fullName evidence="2">Uncharacterized protein</fullName>
    </submittedName>
</protein>
<evidence type="ECO:0000256" key="1">
    <source>
        <dbReference type="SAM" id="Phobius"/>
    </source>
</evidence>
<feature type="transmembrane region" description="Helical" evidence="1">
    <location>
        <begin position="104"/>
        <end position="124"/>
    </location>
</feature>
<keyword evidence="1" id="KW-1133">Transmembrane helix</keyword>
<keyword evidence="1" id="KW-0472">Membrane</keyword>
<evidence type="ECO:0000313" key="2">
    <source>
        <dbReference type="EMBL" id="QHT65661.1"/>
    </source>
</evidence>
<gene>
    <name evidence="2" type="ORF">GXP67_02760</name>
</gene>
<evidence type="ECO:0000313" key="3">
    <source>
        <dbReference type="Proteomes" id="UP000480178"/>
    </source>
</evidence>
<feature type="transmembrane region" description="Helical" evidence="1">
    <location>
        <begin position="16"/>
        <end position="34"/>
    </location>
</feature>